<dbReference type="SUPFAM" id="SSF49503">
    <property type="entry name" value="Cupredoxins"/>
    <property type="match status" value="1"/>
</dbReference>
<reference evidence="4" key="1">
    <citation type="submission" date="2023-03" db="EMBL/GenBank/DDBJ databases">
        <title>Massive genome expansion in bonnet fungi (Mycena s.s.) driven by repeated elements and novel gene families across ecological guilds.</title>
        <authorList>
            <consortium name="Lawrence Berkeley National Laboratory"/>
            <person name="Harder C.B."/>
            <person name="Miyauchi S."/>
            <person name="Viragh M."/>
            <person name="Kuo A."/>
            <person name="Thoen E."/>
            <person name="Andreopoulos B."/>
            <person name="Lu D."/>
            <person name="Skrede I."/>
            <person name="Drula E."/>
            <person name="Henrissat B."/>
            <person name="Morin E."/>
            <person name="Kohler A."/>
            <person name="Barry K."/>
            <person name="LaButti K."/>
            <person name="Morin E."/>
            <person name="Salamov A."/>
            <person name="Lipzen A."/>
            <person name="Mereny Z."/>
            <person name="Hegedus B."/>
            <person name="Baldrian P."/>
            <person name="Stursova M."/>
            <person name="Weitz H."/>
            <person name="Taylor A."/>
            <person name="Grigoriev I.V."/>
            <person name="Nagy L.G."/>
            <person name="Martin F."/>
            <person name="Kauserud H."/>
        </authorList>
    </citation>
    <scope>NUCLEOTIDE SEQUENCE</scope>
    <source>
        <strain evidence="4">CBHHK002</strain>
    </source>
</reference>
<evidence type="ECO:0000313" key="5">
    <source>
        <dbReference type="Proteomes" id="UP001218218"/>
    </source>
</evidence>
<dbReference type="InterPro" id="IPR052953">
    <property type="entry name" value="Ser-rich/MCO-related"/>
</dbReference>
<protein>
    <submittedName>
        <fullName evidence="4">Uncharacterized protein</fullName>
    </submittedName>
</protein>
<keyword evidence="3" id="KW-0732">Signal</keyword>
<evidence type="ECO:0000256" key="1">
    <source>
        <dbReference type="SAM" id="MobiDB-lite"/>
    </source>
</evidence>
<keyword evidence="2" id="KW-0812">Transmembrane</keyword>
<gene>
    <name evidence="4" type="ORF">DFH08DRAFT_111573</name>
</gene>
<feature type="compositionally biased region" description="Low complexity" evidence="1">
    <location>
        <begin position="186"/>
        <end position="200"/>
    </location>
</feature>
<name>A0AAD7A697_9AGAR</name>
<dbReference type="Gene3D" id="2.60.40.420">
    <property type="entry name" value="Cupredoxins - blue copper proteins"/>
    <property type="match status" value="1"/>
</dbReference>
<feature type="signal peptide" evidence="3">
    <location>
        <begin position="1"/>
        <end position="19"/>
    </location>
</feature>
<comment type="caution">
    <text evidence="4">The sequence shown here is derived from an EMBL/GenBank/DDBJ whole genome shotgun (WGS) entry which is preliminary data.</text>
</comment>
<evidence type="ECO:0000313" key="4">
    <source>
        <dbReference type="EMBL" id="KAJ7350480.1"/>
    </source>
</evidence>
<feature type="compositionally biased region" description="Low complexity" evidence="1">
    <location>
        <begin position="165"/>
        <end position="178"/>
    </location>
</feature>
<dbReference type="EMBL" id="JARIHO010000014">
    <property type="protein sequence ID" value="KAJ7350480.1"/>
    <property type="molecule type" value="Genomic_DNA"/>
</dbReference>
<dbReference type="Proteomes" id="UP001218218">
    <property type="component" value="Unassembled WGS sequence"/>
</dbReference>
<dbReference type="InterPro" id="IPR008972">
    <property type="entry name" value="Cupredoxin"/>
</dbReference>
<organism evidence="4 5">
    <name type="scientific">Mycena albidolilacea</name>
    <dbReference type="NCBI Taxonomy" id="1033008"/>
    <lineage>
        <taxon>Eukaryota</taxon>
        <taxon>Fungi</taxon>
        <taxon>Dikarya</taxon>
        <taxon>Basidiomycota</taxon>
        <taxon>Agaricomycotina</taxon>
        <taxon>Agaricomycetes</taxon>
        <taxon>Agaricomycetidae</taxon>
        <taxon>Agaricales</taxon>
        <taxon>Marasmiineae</taxon>
        <taxon>Mycenaceae</taxon>
        <taxon>Mycena</taxon>
    </lineage>
</organism>
<sequence>MLSNAVLLAVFGLVSIVAAQSSSSVPAAQVTHVVTVHNNASATNGTSVFVPQVVNAALGETVFFNFTQGNHSATQSTFAAPCIPAHESNSTINGFDTGLRPAGNGTSVTSFVVVMNPDIVNKTLWFFDQTTCGIGGVGVINAGNVSATLETIDGFVRNAIRLNGTGATSSSSASSSATGGVGSGTTTGSDGSQSSPSSGNTGAALALPVVPAAAVAALMALGAALVL</sequence>
<keyword evidence="2" id="KW-1133">Transmembrane helix</keyword>
<feature type="transmembrane region" description="Helical" evidence="2">
    <location>
        <begin position="203"/>
        <end position="226"/>
    </location>
</feature>
<evidence type="ECO:0000256" key="3">
    <source>
        <dbReference type="SAM" id="SignalP"/>
    </source>
</evidence>
<keyword evidence="2" id="KW-0472">Membrane</keyword>
<keyword evidence="5" id="KW-1185">Reference proteome</keyword>
<proteinExistence type="predicted"/>
<dbReference type="PANTHER" id="PTHR34883">
    <property type="entry name" value="SERINE-RICH PROTEIN, PUTATIVE-RELATED-RELATED"/>
    <property type="match status" value="1"/>
</dbReference>
<dbReference type="AlphaFoldDB" id="A0AAD7A697"/>
<feature type="chain" id="PRO_5042019725" evidence="3">
    <location>
        <begin position="20"/>
        <end position="227"/>
    </location>
</feature>
<dbReference type="PANTHER" id="PTHR34883:SF17">
    <property type="entry name" value="CUPREDOXIN"/>
    <property type="match status" value="1"/>
</dbReference>
<feature type="region of interest" description="Disordered" evidence="1">
    <location>
        <begin position="165"/>
        <end position="200"/>
    </location>
</feature>
<evidence type="ECO:0000256" key="2">
    <source>
        <dbReference type="SAM" id="Phobius"/>
    </source>
</evidence>
<accession>A0AAD7A697</accession>